<comment type="subcellular location">
    <subcellularLocation>
        <location evidence="1">Cell membrane</location>
        <topology evidence="1">Multi-pass membrane protein</topology>
    </subcellularLocation>
</comment>
<keyword evidence="5 7" id="KW-1133">Transmembrane helix</keyword>
<accession>A0ABY7YMG1</accession>
<gene>
    <name evidence="9" type="ORF">PSQ19_17595</name>
</gene>
<name>A0ABY7YMG1_9HYPH</name>
<dbReference type="PROSITE" id="PS50928">
    <property type="entry name" value="ABC_TM1"/>
    <property type="match status" value="1"/>
</dbReference>
<reference evidence="9 10" key="1">
    <citation type="submission" date="2023-02" db="EMBL/GenBank/DDBJ databases">
        <title>Devosia algicola sp. nov., isolated from the phycosphere of marine algae.</title>
        <authorList>
            <person name="Kim J.M."/>
            <person name="Lee J.K."/>
            <person name="Choi B.J."/>
            <person name="Bayburt H."/>
            <person name="Jeon C.O."/>
        </authorList>
    </citation>
    <scope>NUCLEOTIDE SEQUENCE [LARGE SCALE GENOMIC DNA]</scope>
    <source>
        <strain evidence="9 10">G20-9</strain>
    </source>
</reference>
<dbReference type="RefSeq" id="WP_282218807.1">
    <property type="nucleotide sequence ID" value="NZ_CP118246.1"/>
</dbReference>
<evidence type="ECO:0000256" key="6">
    <source>
        <dbReference type="ARBA" id="ARBA00023136"/>
    </source>
</evidence>
<keyword evidence="4 7" id="KW-0812">Transmembrane</keyword>
<dbReference type="Gene3D" id="1.10.3720.10">
    <property type="entry name" value="MetI-like"/>
    <property type="match status" value="1"/>
</dbReference>
<feature type="transmembrane region" description="Helical" evidence="7">
    <location>
        <begin position="21"/>
        <end position="41"/>
    </location>
</feature>
<feature type="domain" description="ABC transmembrane type-1" evidence="8">
    <location>
        <begin position="69"/>
        <end position="280"/>
    </location>
</feature>
<evidence type="ECO:0000259" key="8">
    <source>
        <dbReference type="PROSITE" id="PS50928"/>
    </source>
</evidence>
<evidence type="ECO:0000256" key="3">
    <source>
        <dbReference type="ARBA" id="ARBA00022475"/>
    </source>
</evidence>
<keyword evidence="2" id="KW-0813">Transport</keyword>
<feature type="transmembrane region" description="Helical" evidence="7">
    <location>
        <begin position="259"/>
        <end position="281"/>
    </location>
</feature>
<dbReference type="EMBL" id="CP118246">
    <property type="protein sequence ID" value="WDR02402.1"/>
    <property type="molecule type" value="Genomic_DNA"/>
</dbReference>
<organism evidence="9 10">
    <name type="scientific">Devosia algicola</name>
    <dbReference type="NCBI Taxonomy" id="3026418"/>
    <lineage>
        <taxon>Bacteria</taxon>
        <taxon>Pseudomonadati</taxon>
        <taxon>Pseudomonadota</taxon>
        <taxon>Alphaproteobacteria</taxon>
        <taxon>Hyphomicrobiales</taxon>
        <taxon>Devosiaceae</taxon>
        <taxon>Devosia</taxon>
    </lineage>
</organism>
<feature type="transmembrane region" description="Helical" evidence="7">
    <location>
        <begin position="73"/>
        <end position="94"/>
    </location>
</feature>
<feature type="transmembrane region" description="Helical" evidence="7">
    <location>
        <begin position="106"/>
        <end position="127"/>
    </location>
</feature>
<evidence type="ECO:0000313" key="9">
    <source>
        <dbReference type="EMBL" id="WDR02402.1"/>
    </source>
</evidence>
<dbReference type="CDD" id="cd06261">
    <property type="entry name" value="TM_PBP2"/>
    <property type="match status" value="1"/>
</dbReference>
<evidence type="ECO:0000256" key="5">
    <source>
        <dbReference type="ARBA" id="ARBA00022989"/>
    </source>
</evidence>
<keyword evidence="6 7" id="KW-0472">Membrane</keyword>
<keyword evidence="10" id="KW-1185">Reference proteome</keyword>
<keyword evidence="3" id="KW-1003">Cell membrane</keyword>
<proteinExistence type="predicted"/>
<dbReference type="InterPro" id="IPR035906">
    <property type="entry name" value="MetI-like_sf"/>
</dbReference>
<feature type="transmembrane region" description="Helical" evidence="7">
    <location>
        <begin position="201"/>
        <end position="224"/>
    </location>
</feature>
<dbReference type="Proteomes" id="UP001220530">
    <property type="component" value="Chromosome"/>
</dbReference>
<evidence type="ECO:0000256" key="7">
    <source>
        <dbReference type="SAM" id="Phobius"/>
    </source>
</evidence>
<dbReference type="SUPFAM" id="SSF161098">
    <property type="entry name" value="MetI-like"/>
    <property type="match status" value="1"/>
</dbReference>
<evidence type="ECO:0000313" key="10">
    <source>
        <dbReference type="Proteomes" id="UP001220530"/>
    </source>
</evidence>
<dbReference type="InterPro" id="IPR051393">
    <property type="entry name" value="ABC_transporter_permease"/>
</dbReference>
<dbReference type="PANTHER" id="PTHR30193">
    <property type="entry name" value="ABC TRANSPORTER PERMEASE PROTEIN"/>
    <property type="match status" value="1"/>
</dbReference>
<protein>
    <submittedName>
        <fullName evidence="9">Sugar ABC transporter permease</fullName>
    </submittedName>
</protein>
<sequence>MAQSKLNRAQSRFVWMSLTPILIYLVTFVFYPFATSVYYSLWDFFWDEFVGLANYKEAIFEDSAVPEALKNTLIYAAIRIPATIIPGFFIALALNRILVGRGFMIFGFFAPYITSMVAYSAIFLYMFSNLGLFNVVLQALGLPAQPFIRSVDEALPSLALMDAFKNVGFDVLIFMAALQNIPRSLYDATSIDGASPWQTTWFVTIPLVAPTILFLVVIISIWTIQVFEPIYVLTQGGPLGSTRTVVYKIWEAAFSAGRVGYAAALSVLLFLIVGVISIVQLRIGRTKWEY</sequence>
<evidence type="ECO:0000256" key="4">
    <source>
        <dbReference type="ARBA" id="ARBA00022692"/>
    </source>
</evidence>
<evidence type="ECO:0000256" key="1">
    <source>
        <dbReference type="ARBA" id="ARBA00004651"/>
    </source>
</evidence>
<dbReference type="InterPro" id="IPR000515">
    <property type="entry name" value="MetI-like"/>
</dbReference>
<evidence type="ECO:0000256" key="2">
    <source>
        <dbReference type="ARBA" id="ARBA00022448"/>
    </source>
</evidence>
<dbReference type="PANTHER" id="PTHR30193:SF37">
    <property type="entry name" value="INNER MEMBRANE ABC TRANSPORTER PERMEASE PROTEIN YCJO"/>
    <property type="match status" value="1"/>
</dbReference>